<gene>
    <name evidence="2" type="ORF">J0P97_04110</name>
</gene>
<keyword evidence="3" id="KW-1185">Reference proteome</keyword>
<organism evidence="2 3">
    <name type="scientific">Microbacterium flavum</name>
    <dbReference type="NCBI Taxonomy" id="415216"/>
    <lineage>
        <taxon>Bacteria</taxon>
        <taxon>Bacillati</taxon>
        <taxon>Actinomycetota</taxon>
        <taxon>Actinomycetes</taxon>
        <taxon>Micrococcales</taxon>
        <taxon>Microbacteriaceae</taxon>
        <taxon>Microbacterium</taxon>
    </lineage>
</organism>
<feature type="transmembrane region" description="Helical" evidence="1">
    <location>
        <begin position="30"/>
        <end position="48"/>
    </location>
</feature>
<evidence type="ECO:0000313" key="3">
    <source>
        <dbReference type="Proteomes" id="UP000740605"/>
    </source>
</evidence>
<dbReference type="Proteomes" id="UP000740605">
    <property type="component" value="Unassembled WGS sequence"/>
</dbReference>
<dbReference type="RefSeq" id="WP_215486506.1">
    <property type="nucleotide sequence ID" value="NZ_BAAAPJ010000003.1"/>
</dbReference>
<evidence type="ECO:0000256" key="1">
    <source>
        <dbReference type="SAM" id="Phobius"/>
    </source>
</evidence>
<keyword evidence="1" id="KW-0472">Membrane</keyword>
<comment type="caution">
    <text evidence="2">The sequence shown here is derived from an EMBL/GenBank/DDBJ whole genome shotgun (WGS) entry which is preliminary data.</text>
</comment>
<evidence type="ECO:0000313" key="2">
    <source>
        <dbReference type="EMBL" id="MBT8797255.1"/>
    </source>
</evidence>
<dbReference type="EMBL" id="JAFLHG010000003">
    <property type="protein sequence ID" value="MBT8797255.1"/>
    <property type="molecule type" value="Genomic_DNA"/>
</dbReference>
<proteinExistence type="predicted"/>
<sequence>MTTTTPTPPSPEVRAELDDRYGRSRGGRRWAWVAVGAVAVALVGYFGWNTVAQSMDSVDIDTIGFQIDDAHSVTLQFQVTLRRDEAVTCALEAQDVEHGIVGWRVVEYPADSAHSRSFSERIPTVAEATTGLVTSCWIP</sequence>
<reference evidence="2 3" key="1">
    <citation type="submission" date="2021-03" db="EMBL/GenBank/DDBJ databases">
        <title>Microbacterium pauli sp. nov., isolated from microfiltered milk.</title>
        <authorList>
            <person name="Bellassi P."/>
            <person name="Fontana A."/>
            <person name="Callegari M.L."/>
            <person name="Lorenzo M."/>
            <person name="Cappa F."/>
        </authorList>
    </citation>
    <scope>NUCLEOTIDE SEQUENCE [LARGE SCALE GENOMIC DNA]</scope>
    <source>
        <strain evidence="2 3">DSM 18909</strain>
    </source>
</reference>
<accession>A0ABS5XRV3</accession>
<protein>
    <submittedName>
        <fullName evidence="2">DUF4307 domain-containing protein</fullName>
    </submittedName>
</protein>
<keyword evidence="1" id="KW-0812">Transmembrane</keyword>
<dbReference type="Pfam" id="PF14155">
    <property type="entry name" value="DUF4307"/>
    <property type="match status" value="1"/>
</dbReference>
<dbReference type="InterPro" id="IPR025443">
    <property type="entry name" value="DUF4307"/>
</dbReference>
<keyword evidence="1" id="KW-1133">Transmembrane helix</keyword>
<name>A0ABS5XRV3_9MICO</name>